<feature type="transmembrane region" description="Helical" evidence="1">
    <location>
        <begin position="117"/>
        <end position="141"/>
    </location>
</feature>
<keyword evidence="3" id="KW-1185">Reference proteome</keyword>
<sequence length="154" mass="16557">MQAQTGGAQARKLLTWGLIALAIAIISILAEVPLSMGGNQLKHVTSEGIADPQPDAPVTCDGKPMKTSDICELQITTNGSTSKIDKTYDAQKKVQSDNRINAIVEQKNKAIDQQEEIYNAIGIPLSIVLLVSLITGITLLVKYFNAQRKARAIA</sequence>
<dbReference type="Proteomes" id="UP000612362">
    <property type="component" value="Unassembled WGS sequence"/>
</dbReference>
<reference evidence="2" key="1">
    <citation type="submission" date="2020-10" db="EMBL/GenBank/DDBJ databases">
        <title>Taxonomic study of unclassified bacteria belonging to the class Ktedonobacteria.</title>
        <authorList>
            <person name="Yabe S."/>
            <person name="Wang C.M."/>
            <person name="Zheng Y."/>
            <person name="Sakai Y."/>
            <person name="Cavaletti L."/>
            <person name="Monciardini P."/>
            <person name="Donadio S."/>
        </authorList>
    </citation>
    <scope>NUCLEOTIDE SEQUENCE</scope>
    <source>
        <strain evidence="2">SOSP1-1</strain>
    </source>
</reference>
<keyword evidence="1" id="KW-0812">Transmembrane</keyword>
<feature type="transmembrane region" description="Helical" evidence="1">
    <location>
        <begin position="12"/>
        <end position="30"/>
    </location>
</feature>
<dbReference type="AlphaFoldDB" id="A0A8J3I2F7"/>
<protein>
    <submittedName>
        <fullName evidence="2">Uncharacterized protein</fullName>
    </submittedName>
</protein>
<organism evidence="2 3">
    <name type="scientific">Ktedonospora formicarum</name>
    <dbReference type="NCBI Taxonomy" id="2778364"/>
    <lineage>
        <taxon>Bacteria</taxon>
        <taxon>Bacillati</taxon>
        <taxon>Chloroflexota</taxon>
        <taxon>Ktedonobacteria</taxon>
        <taxon>Ktedonobacterales</taxon>
        <taxon>Ktedonobacteraceae</taxon>
        <taxon>Ktedonospora</taxon>
    </lineage>
</organism>
<name>A0A8J3I2F7_9CHLR</name>
<evidence type="ECO:0000256" key="1">
    <source>
        <dbReference type="SAM" id="Phobius"/>
    </source>
</evidence>
<dbReference type="RefSeq" id="WP_220197301.1">
    <property type="nucleotide sequence ID" value="NZ_BNJF01000003.1"/>
</dbReference>
<proteinExistence type="predicted"/>
<comment type="caution">
    <text evidence="2">The sequence shown here is derived from an EMBL/GenBank/DDBJ whole genome shotgun (WGS) entry which is preliminary data.</text>
</comment>
<evidence type="ECO:0000313" key="2">
    <source>
        <dbReference type="EMBL" id="GHO48089.1"/>
    </source>
</evidence>
<keyword evidence="1" id="KW-1133">Transmembrane helix</keyword>
<gene>
    <name evidence="2" type="ORF">KSX_62520</name>
</gene>
<keyword evidence="1" id="KW-0472">Membrane</keyword>
<evidence type="ECO:0000313" key="3">
    <source>
        <dbReference type="Proteomes" id="UP000612362"/>
    </source>
</evidence>
<dbReference type="EMBL" id="BNJF01000003">
    <property type="protein sequence ID" value="GHO48089.1"/>
    <property type="molecule type" value="Genomic_DNA"/>
</dbReference>
<accession>A0A8J3I2F7</accession>